<dbReference type="SMART" id="SM00460">
    <property type="entry name" value="TGc"/>
    <property type="match status" value="1"/>
</dbReference>
<proteinExistence type="predicted"/>
<feature type="domain" description="Transglutaminase-like" evidence="1">
    <location>
        <begin position="505"/>
        <end position="561"/>
    </location>
</feature>
<evidence type="ECO:0000313" key="2">
    <source>
        <dbReference type="EMBL" id="AXF57298.1"/>
    </source>
</evidence>
<name>A0A345C267_9BACI</name>
<keyword evidence="3" id="KW-1185">Reference proteome</keyword>
<dbReference type="Proteomes" id="UP000252100">
    <property type="component" value="Chromosome"/>
</dbReference>
<dbReference type="InterPro" id="IPR038765">
    <property type="entry name" value="Papain-like_cys_pep_sf"/>
</dbReference>
<dbReference type="InterPro" id="IPR002931">
    <property type="entry name" value="Transglutaminase-like"/>
</dbReference>
<dbReference type="KEGG" id="rue:DT065_15670"/>
<dbReference type="Gene3D" id="3.10.620.30">
    <property type="match status" value="1"/>
</dbReference>
<gene>
    <name evidence="2" type="ORF">DT065_15670</name>
</gene>
<protein>
    <submittedName>
        <fullName evidence="2">Transglutaminase domain-containing protein</fullName>
    </submittedName>
</protein>
<dbReference type="AlphaFoldDB" id="A0A345C267"/>
<dbReference type="Pfam" id="PF01841">
    <property type="entry name" value="Transglut_core"/>
    <property type="match status" value="1"/>
</dbReference>
<reference evidence="2 3" key="1">
    <citation type="journal article" date="2018" name="J. Microbiol.">
        <title>Salicibibacter kimchii gen. nov., sp. nov., a moderately halophilic and alkalitolerant bacterium in the family Bacillaceae, isolated from kimchi.</title>
        <authorList>
            <person name="Jang J.Y."/>
            <person name="Oh Y.J."/>
            <person name="Lim S.K."/>
            <person name="Park H.K."/>
            <person name="Lee C."/>
            <person name="Kim J.Y."/>
            <person name="Lee M.A."/>
            <person name="Choi H.J."/>
        </authorList>
    </citation>
    <scope>NUCLEOTIDE SEQUENCE [LARGE SCALE GENOMIC DNA]</scope>
    <source>
        <strain evidence="2 3">NKC1-1</strain>
    </source>
</reference>
<sequence length="598" mass="67435">MRLLLFYIVNIKNKDKKDMASAIRTWLKPSLSNDWRVDFMRWSKGLTAGAFLLCLVSACSDDNEEENEAADAAENLNTAYDIEAESLEIEGYGDDIGLTVEAPVQGSFAAEGTFMLEGNIEKHETLNDDYLWVILDTDHEDDTAAGSESFEYFVPIDEDGSFSEEIALHSGEYNHHVSVRVPSYDSGEEDTFYEGVTLDVHNANEEVQREIEYTLLGHEYGLQIERPAKGYIEGEIAVPLAGTLSEASDDHLVMIQVEKDEEESQFTTPVENGEFSIDVPLSFGEGIHTINVMVYVEEEDIYYDAAYLLADAVSDEELVQVEAYEEYYDYGIEMVEPTNTDAYRHEGNAFRVAGDIDPDADGTDEITHMIVTTELEDETANYYLPVDDYAFDDTVWFRFGEGEYDITVSVPEPREEGADYFQFFGVAAFSQEVVGAEDLRSLLPSVGIESDHPRVEEVAEEATEGLSGEREKAEAVYEYVATNVSYDVEKLENNLFEMDDSALKTLEAQEGVCQDYVFLAVAMLRALGMEANYVAGHVGTERHAWVDVKVEGEWLEMDPTWGAGYIENNEFVADYNEDYFDPDEEFLEETHTRTEIIY</sequence>
<dbReference type="EMBL" id="CP031092">
    <property type="protein sequence ID" value="AXF57298.1"/>
    <property type="molecule type" value="Genomic_DNA"/>
</dbReference>
<organism evidence="2 3">
    <name type="scientific">Salicibibacter kimchii</name>
    <dbReference type="NCBI Taxonomy" id="2099786"/>
    <lineage>
        <taxon>Bacteria</taxon>
        <taxon>Bacillati</taxon>
        <taxon>Bacillota</taxon>
        <taxon>Bacilli</taxon>
        <taxon>Bacillales</taxon>
        <taxon>Bacillaceae</taxon>
        <taxon>Salicibibacter</taxon>
    </lineage>
</organism>
<dbReference type="PANTHER" id="PTHR33490:SF6">
    <property type="entry name" value="SLL1049 PROTEIN"/>
    <property type="match status" value="1"/>
</dbReference>
<accession>A0A345C267</accession>
<evidence type="ECO:0000313" key="3">
    <source>
        <dbReference type="Proteomes" id="UP000252100"/>
    </source>
</evidence>
<dbReference type="SUPFAM" id="SSF54001">
    <property type="entry name" value="Cysteine proteinases"/>
    <property type="match status" value="1"/>
</dbReference>
<dbReference type="PANTHER" id="PTHR33490">
    <property type="entry name" value="BLR5614 PROTEIN-RELATED"/>
    <property type="match status" value="1"/>
</dbReference>
<evidence type="ECO:0000259" key="1">
    <source>
        <dbReference type="SMART" id="SM00460"/>
    </source>
</evidence>